<sequence length="180" mass="21197">MKNVNPTLNLHTQKLATIWSPEFFHKNKVKYASGDYIFNCLFTVSCYATNRKIERGQQEFARQVCQNIIERMDAIIGKINKMKQGLEEQSGDSLVRNFEPENEFVLPYDASRLGRENTKLLKVFMTYNQYFLTLNRLRYDEEITIDYATNQRNNAYNLLLTCLGDLNVMCIEYHKIRKAQ</sequence>
<evidence type="ECO:0000313" key="2">
    <source>
        <dbReference type="Proteomes" id="UP000319828"/>
    </source>
</evidence>
<accession>A0A557PGX3</accession>
<dbReference type="EMBL" id="VMKJ01000001">
    <property type="protein sequence ID" value="TVO39901.1"/>
    <property type="molecule type" value="Genomic_DNA"/>
</dbReference>
<name>A0A557PGX3_9VIBR</name>
<gene>
    <name evidence="1" type="ORF">FOF44_00070</name>
</gene>
<reference evidence="1 2" key="1">
    <citation type="submission" date="2019-07" db="EMBL/GenBank/DDBJ databases">
        <title>The draft genome sequence of Vibrio algivorus M1486.</title>
        <authorList>
            <person name="Meng X."/>
        </authorList>
    </citation>
    <scope>NUCLEOTIDE SEQUENCE [LARGE SCALE GENOMIC DNA]</scope>
    <source>
        <strain evidence="1 2">M1486</strain>
    </source>
</reference>
<dbReference type="Proteomes" id="UP000319828">
    <property type="component" value="Unassembled WGS sequence"/>
</dbReference>
<evidence type="ECO:0008006" key="3">
    <source>
        <dbReference type="Google" id="ProtNLM"/>
    </source>
</evidence>
<dbReference type="AlphaFoldDB" id="A0A557PGX3"/>
<dbReference type="RefSeq" id="WP_144229608.1">
    <property type="nucleotide sequence ID" value="NZ_CANNCB010000028.1"/>
</dbReference>
<evidence type="ECO:0000313" key="1">
    <source>
        <dbReference type="EMBL" id="TVO39901.1"/>
    </source>
</evidence>
<comment type="caution">
    <text evidence="1">The sequence shown here is derived from an EMBL/GenBank/DDBJ whole genome shotgun (WGS) entry which is preliminary data.</text>
</comment>
<organism evidence="1 2">
    <name type="scientific">Vibrio algivorus</name>
    <dbReference type="NCBI Taxonomy" id="1667024"/>
    <lineage>
        <taxon>Bacteria</taxon>
        <taxon>Pseudomonadati</taxon>
        <taxon>Pseudomonadota</taxon>
        <taxon>Gammaproteobacteria</taxon>
        <taxon>Vibrionales</taxon>
        <taxon>Vibrionaceae</taxon>
        <taxon>Vibrio</taxon>
    </lineage>
</organism>
<proteinExistence type="predicted"/>
<protein>
    <recommendedName>
        <fullName evidence="3">DUF1845 domain-containing protein</fullName>
    </recommendedName>
</protein>